<dbReference type="SUPFAM" id="SSF82829">
    <property type="entry name" value="MesJ substrate recognition domain-like"/>
    <property type="match status" value="1"/>
</dbReference>
<organism evidence="8">
    <name type="scientific">Helminthocladia australis</name>
    <dbReference type="NCBI Taxonomy" id="260093"/>
    <lineage>
        <taxon>Eukaryota</taxon>
        <taxon>Rhodophyta</taxon>
        <taxon>Florideophyceae</taxon>
        <taxon>Nemaliophycidae</taxon>
        <taxon>Nemaliales</taxon>
        <taxon>Liagoraceae</taxon>
        <taxon>Helminthocladia</taxon>
    </lineage>
</organism>
<dbReference type="InterPro" id="IPR012094">
    <property type="entry name" value="tRNA_Ile_lys_synt"/>
</dbReference>
<dbReference type="GO" id="GO:0006400">
    <property type="term" value="P:tRNA modification"/>
    <property type="evidence" value="ECO:0007669"/>
    <property type="project" value="UniProtKB-UniRule"/>
</dbReference>
<dbReference type="Gene3D" id="3.40.50.620">
    <property type="entry name" value="HUPs"/>
    <property type="match status" value="1"/>
</dbReference>
<comment type="function">
    <text evidence="6">Ligates lysine onto the cytidine present at position 34 of the AUA codon-specific tRNA(Ile) that contains the anticodon CAU, in an ATP-dependent manner. Cytidine is converted to lysidine, thus changing the amino acid specificity of the tRNA from methionine to isoleucine.</text>
</comment>
<accession>A0A1G4NTM3</accession>
<keyword evidence="4" id="KW-0067">ATP-binding</keyword>
<dbReference type="HAMAP" id="MF_01161">
    <property type="entry name" value="tRNA_Ile_lys_synt"/>
    <property type="match status" value="1"/>
</dbReference>
<evidence type="ECO:0000256" key="5">
    <source>
        <dbReference type="ARBA" id="ARBA00048539"/>
    </source>
</evidence>
<proteinExistence type="inferred from homology"/>
<keyword evidence="8" id="KW-0934">Plastid</keyword>
<dbReference type="GO" id="GO:0032267">
    <property type="term" value="F:tRNA(Ile)-lysidine synthase activity"/>
    <property type="evidence" value="ECO:0007669"/>
    <property type="project" value="UniProtKB-EC"/>
</dbReference>
<dbReference type="InterPro" id="IPR012795">
    <property type="entry name" value="tRNA_Ile_lys_synt_N"/>
</dbReference>
<reference evidence="8" key="1">
    <citation type="submission" date="2016-10" db="EMBL/GenBank/DDBJ databases">
        <title>Chloroplast genomes as a tool to resolve red algal phylogenies: a case study in the Nemaliales.</title>
        <authorList>
            <person name="Costa J.F."/>
            <person name="Lin S.M."/>
            <person name="Macaya E.C."/>
            <person name="Fernandez-Garcia C."/>
            <person name="Verbruggen H."/>
        </authorList>
    </citation>
    <scope>NUCLEOTIDE SEQUENCE</scope>
    <source>
        <strain evidence="8">J.0167</strain>
    </source>
</reference>
<keyword evidence="1 6" id="KW-0436">Ligase</keyword>
<dbReference type="InterPro" id="IPR011063">
    <property type="entry name" value="TilS/TtcA_N"/>
</dbReference>
<dbReference type="GeneID" id="29998347"/>
<comment type="subcellular location">
    <subcellularLocation>
        <location evidence="6">Plastid</location>
        <location evidence="6">Chloroplast</location>
    </subcellularLocation>
</comment>
<dbReference type="PANTHER" id="PTHR43033">
    <property type="entry name" value="TRNA(ILE)-LYSIDINE SYNTHASE-RELATED"/>
    <property type="match status" value="1"/>
</dbReference>
<evidence type="ECO:0000256" key="1">
    <source>
        <dbReference type="ARBA" id="ARBA00022598"/>
    </source>
</evidence>
<evidence type="ECO:0000256" key="3">
    <source>
        <dbReference type="ARBA" id="ARBA00022741"/>
    </source>
</evidence>
<protein>
    <recommendedName>
        <fullName evidence="6">tRNA(Ile)-lysidine synthase, chloroplastic</fullName>
        <ecNumber evidence="6">6.3.4.19</ecNumber>
    </recommendedName>
    <alternativeName>
        <fullName evidence="6">tRNA(Ile)-2-lysyl-cytidine synthase</fullName>
    </alternativeName>
    <alternativeName>
        <fullName evidence="6">tRNA(Ile)-lysidine synthetase</fullName>
    </alternativeName>
</protein>
<keyword evidence="2 6" id="KW-0819">tRNA processing</keyword>
<feature type="domain" description="tRNA(Ile)-lysidine/2-thiocytidine synthase N-terminal" evidence="7">
    <location>
        <begin position="25"/>
        <end position="202"/>
    </location>
</feature>
<comment type="caution">
    <text evidence="6">Lacks conserved residue(s) required for the propagation of feature annotation.</text>
</comment>
<dbReference type="Pfam" id="PF01171">
    <property type="entry name" value="ATP_bind_3"/>
    <property type="match status" value="1"/>
</dbReference>
<dbReference type="EC" id="6.3.4.19" evidence="6"/>
<dbReference type="CDD" id="cd01992">
    <property type="entry name" value="TilS_N"/>
    <property type="match status" value="1"/>
</dbReference>
<dbReference type="RefSeq" id="YP_009313652.1">
    <property type="nucleotide sequence ID" value="NC_031658.1"/>
</dbReference>
<dbReference type="PANTHER" id="PTHR43033:SF1">
    <property type="entry name" value="TRNA(ILE)-LYSIDINE SYNTHASE-RELATED"/>
    <property type="match status" value="1"/>
</dbReference>
<evidence type="ECO:0000256" key="2">
    <source>
        <dbReference type="ARBA" id="ARBA00022694"/>
    </source>
</evidence>
<evidence type="ECO:0000313" key="8">
    <source>
        <dbReference type="EMBL" id="SCW21906.1"/>
    </source>
</evidence>
<dbReference type="NCBIfam" id="TIGR02432">
    <property type="entry name" value="lysidine_TilS_N"/>
    <property type="match status" value="1"/>
</dbReference>
<dbReference type="InterPro" id="IPR014729">
    <property type="entry name" value="Rossmann-like_a/b/a_fold"/>
</dbReference>
<gene>
    <name evidence="6 8" type="primary">tilS</name>
    <name evidence="8" type="ORF">J0167_55</name>
</gene>
<dbReference type="GO" id="GO:0005524">
    <property type="term" value="F:ATP binding"/>
    <property type="evidence" value="ECO:0007669"/>
    <property type="project" value="UniProtKB-KW"/>
</dbReference>
<evidence type="ECO:0000256" key="4">
    <source>
        <dbReference type="ARBA" id="ARBA00022840"/>
    </source>
</evidence>
<name>A0A1G4NTM3_9FLOR</name>
<dbReference type="GO" id="GO:0009507">
    <property type="term" value="C:chloroplast"/>
    <property type="evidence" value="ECO:0007669"/>
    <property type="project" value="UniProtKB-SubCell"/>
</dbReference>
<comment type="similarity">
    <text evidence="6">Belongs to the tRNA(Ile)-lysidine synthase family.</text>
</comment>
<dbReference type="SUPFAM" id="SSF52402">
    <property type="entry name" value="Adenine nucleotide alpha hydrolases-like"/>
    <property type="match status" value="1"/>
</dbReference>
<evidence type="ECO:0000256" key="6">
    <source>
        <dbReference type="HAMAP-Rule" id="MF_01161"/>
    </source>
</evidence>
<sequence length="318" mass="38109">MHTFLHQKLIDNLYTKLDLETNTSILLAISSGQDSLCLLRLILDLQKNSAFRFGIIHIDHQCRSDSTYNATHLVNIIKHLNVQSYIYQLNPKKYSEHALRELRYEIFMTTALNNCYDTIATAHTLSDQTETCLFNMIKGGGLDIVNSLTWKRNLYNRLQLIRPILNFDRSEITWLCRYYSLPVWFDYTNIYYTYNRNRIRHEIIPYLKEYYQIDIERSLGKFLENLYNDSEYLRQNTLKGYLKVKHPKYLAINYHQMIKQHVSLQVRILQLFLVHHTQIRPSSKLLYDLLKTRKYNRPIYIKNVSVMICTKNQWIYIC</sequence>
<dbReference type="EMBL" id="LT622866">
    <property type="protein sequence ID" value="SCW21906.1"/>
    <property type="molecule type" value="Genomic_DNA"/>
</dbReference>
<comment type="catalytic activity">
    <reaction evidence="5 6">
        <text>cytidine(34) in tRNA(Ile2) + L-lysine + ATP = lysidine(34) in tRNA(Ile2) + AMP + diphosphate + H(+)</text>
        <dbReference type="Rhea" id="RHEA:43744"/>
        <dbReference type="Rhea" id="RHEA-COMP:10625"/>
        <dbReference type="Rhea" id="RHEA-COMP:10670"/>
        <dbReference type="ChEBI" id="CHEBI:15378"/>
        <dbReference type="ChEBI" id="CHEBI:30616"/>
        <dbReference type="ChEBI" id="CHEBI:32551"/>
        <dbReference type="ChEBI" id="CHEBI:33019"/>
        <dbReference type="ChEBI" id="CHEBI:82748"/>
        <dbReference type="ChEBI" id="CHEBI:83665"/>
        <dbReference type="ChEBI" id="CHEBI:456215"/>
        <dbReference type="EC" id="6.3.4.19"/>
    </reaction>
</comment>
<dbReference type="AlphaFoldDB" id="A0A1G4NTM3"/>
<reference evidence="8" key="2">
    <citation type="submission" date="2016-10" db="EMBL/GenBank/DDBJ databases">
        <authorList>
            <person name="de Groot N.N."/>
        </authorList>
    </citation>
    <scope>NUCLEOTIDE SEQUENCE</scope>
    <source>
        <strain evidence="8">J.0167</strain>
    </source>
</reference>
<keyword evidence="8" id="KW-0150">Chloroplast</keyword>
<evidence type="ECO:0000259" key="7">
    <source>
        <dbReference type="Pfam" id="PF01171"/>
    </source>
</evidence>
<keyword evidence="3" id="KW-0547">Nucleotide-binding</keyword>
<geneLocation type="chloroplast" evidence="8"/>